<organism evidence="2 3">
    <name type="scientific">Onychostoma macrolepis</name>
    <dbReference type="NCBI Taxonomy" id="369639"/>
    <lineage>
        <taxon>Eukaryota</taxon>
        <taxon>Metazoa</taxon>
        <taxon>Chordata</taxon>
        <taxon>Craniata</taxon>
        <taxon>Vertebrata</taxon>
        <taxon>Euteleostomi</taxon>
        <taxon>Actinopterygii</taxon>
        <taxon>Neopterygii</taxon>
        <taxon>Teleostei</taxon>
        <taxon>Ostariophysi</taxon>
        <taxon>Cypriniformes</taxon>
        <taxon>Cyprinidae</taxon>
        <taxon>Acrossocheilinae</taxon>
        <taxon>Onychostoma</taxon>
    </lineage>
</organism>
<evidence type="ECO:0000313" key="2">
    <source>
        <dbReference type="EMBL" id="KAF4109211.1"/>
    </source>
</evidence>
<proteinExistence type="predicted"/>
<accession>A0A7J6CQ20</accession>
<sequence length="400" mass="44940">MEFITSSGIKVPNAVMVSGLLESPEDEEIIDFLRKYGSTRLVPVTDTNSEFYKNLIVEYQDAVAIEALAPLLPYSHELKDNPDGKYYVQALASVYTTKVGCSVTKAYLDEIKKLAKLSGRGFEEVLKDMMSEISETIETDGSGDNEFEARQLSTSLDTFEPPHPQLLPDSSRERRATQTTRRRKTRQNIRSDPREVDQSSDEDDIIPVTWSQGEPVQEVTRYIVSRDVPRHHGPSHSKENLMTDLNKVTDDVPDNVSSLPDVTPVNRVTLDLNLPGNEPVERETNLPDSDDLVEGSDEDCPEQLPVPSDMPECDETNVYENEGEEEIKETEEQAHTDDLVRRSERNRQPPRRLDYTELGTPLVTVVKSLFQGLTTVWNDIISESDAPTHSPVLSPPVITV</sequence>
<name>A0A7J6CQ20_9TELE</name>
<evidence type="ECO:0000313" key="3">
    <source>
        <dbReference type="Proteomes" id="UP000579812"/>
    </source>
</evidence>
<feature type="compositionally biased region" description="Acidic residues" evidence="1">
    <location>
        <begin position="311"/>
        <end position="329"/>
    </location>
</feature>
<feature type="region of interest" description="Disordered" evidence="1">
    <location>
        <begin position="271"/>
        <end position="353"/>
    </location>
</feature>
<keyword evidence="3" id="KW-1185">Reference proteome</keyword>
<dbReference type="EMBL" id="JAAMOB010000009">
    <property type="protein sequence ID" value="KAF4109211.1"/>
    <property type="molecule type" value="Genomic_DNA"/>
</dbReference>
<dbReference type="AlphaFoldDB" id="A0A7J6CQ20"/>
<protein>
    <submittedName>
        <fullName evidence="2">Uncharacterized protein</fullName>
    </submittedName>
</protein>
<evidence type="ECO:0000256" key="1">
    <source>
        <dbReference type="SAM" id="MobiDB-lite"/>
    </source>
</evidence>
<gene>
    <name evidence="2" type="ORF">G5714_010284</name>
</gene>
<dbReference type="Proteomes" id="UP000579812">
    <property type="component" value="Unassembled WGS sequence"/>
</dbReference>
<feature type="compositionally biased region" description="Basic and acidic residues" evidence="1">
    <location>
        <begin position="330"/>
        <end position="353"/>
    </location>
</feature>
<feature type="region of interest" description="Disordered" evidence="1">
    <location>
        <begin position="154"/>
        <end position="206"/>
    </location>
</feature>
<reference evidence="2 3" key="1">
    <citation type="submission" date="2020-04" db="EMBL/GenBank/DDBJ databases">
        <title>Chromosome-level genome assembly of a cyprinid fish Onychostoma macrolepis by integration of Nanopore Sequencing, Bionano and Hi-C technology.</title>
        <authorList>
            <person name="Wang D."/>
        </authorList>
    </citation>
    <scope>NUCLEOTIDE SEQUENCE [LARGE SCALE GENOMIC DNA]</scope>
    <source>
        <strain evidence="2">SWU-2019</strain>
        <tissue evidence="2">Muscle</tissue>
    </source>
</reference>
<feature type="compositionally biased region" description="Acidic residues" evidence="1">
    <location>
        <begin position="288"/>
        <end position="301"/>
    </location>
</feature>
<comment type="caution">
    <text evidence="2">The sequence shown here is derived from an EMBL/GenBank/DDBJ whole genome shotgun (WGS) entry which is preliminary data.</text>
</comment>